<dbReference type="GO" id="GO:0004540">
    <property type="term" value="F:RNA nuclease activity"/>
    <property type="evidence" value="ECO:0007669"/>
    <property type="project" value="InterPro"/>
</dbReference>
<feature type="domain" description="NYN" evidence="2">
    <location>
        <begin position="108"/>
        <end position="234"/>
    </location>
</feature>
<dbReference type="Proteomes" id="UP001497497">
    <property type="component" value="Unassembled WGS sequence"/>
</dbReference>
<dbReference type="GO" id="GO:1905762">
    <property type="term" value="F:CCR4-NOT complex binding"/>
    <property type="evidence" value="ECO:0007669"/>
    <property type="project" value="TreeGrafter"/>
</dbReference>
<dbReference type="GO" id="GO:0010468">
    <property type="term" value="P:regulation of gene expression"/>
    <property type="evidence" value="ECO:0007669"/>
    <property type="project" value="InterPro"/>
</dbReference>
<sequence length="925" mass="104345">MYHQLVHWDAHSKTIHVHEKQTAKSLRDRCLFNLRPEVRSQFGVYIKSSFGEETLLNDNDEFGNHLEECKFIDFKLKSLKRKGLQAKMRLSVNHEYGPVNKSPCSFLVLYWDIENCPIPKNSSGLKIIESLRDLFRTSFTEIEIYIVCGKAQVSPEIRQMGSTENVHLIVVDNKGKGSNDSDAMIKKLMSENSAFCKPGTVYALITGDQDFGSDLYSLTYKKGFVTILIHNSLANHDLLLWSAVSFLFEELCKIDMVPEINLAENGKRNKNSTNNRVTKEVCQKKIQETCEDRALEDVDLEKEKDKSSLACKVDLGEQDNDSTNVGEDELNFQLKCTITQENGTSSRTQLAEDFSDKSFLACKVDLGEQDNDSPNVGEDELNFQLKSNLTQENGTSLRTLPAEDFSCPPGKRIKVRFCNKDEELLVYPWDTVGLLKQQIAYPLINEENKEFDTDLISCTTNDGSAKIPDVTVIFDLIESDKEIILTFGSVAVRVLQTKTYLSCDSPLDVKALTQPRTAEAVFLWDMTKKSCRIPDNKKCFHPVKRTIDRFCSGCKIKESIAFIDEMNVEGNNQSFSSFSSVVTNVYTTNIKSKMEEVFKKFRKHVMYVVISGNQEVAEYIEDLKRANYNILLIPSDSIKHRLSAPVECTFEELTSELPDNLSTITDLAKQVVVETKVENKAFKRERQITFSQNNAYTKHPYETGTFQTTTAAKNFKEIMDGNEICGLPVKANISDEIENNKKGNDSLPEEREVPPVADAVYEGNLQVIIKKRQKKPPVAQVLQDVSSSQYKPAGLCLDPQDARKDLSHKLMGPDPQLMGPDPQDARKDLSHKLMGPDPQLMGPDPQDATKELSHKLMGPDHTDKYKQFPVVETDTGDCEKRALSESGIPLIKTSLSQETQDEKFDLTIDDKQEQCGLSEGETPNV</sequence>
<dbReference type="InterPro" id="IPR021139">
    <property type="entry name" value="NYN"/>
</dbReference>
<accession>A0AAV2HWR9</accession>
<dbReference type="EMBL" id="CAXITT010000285">
    <property type="protein sequence ID" value="CAL1538097.1"/>
    <property type="molecule type" value="Genomic_DNA"/>
</dbReference>
<evidence type="ECO:0000313" key="3">
    <source>
        <dbReference type="EMBL" id="CAL1538097.1"/>
    </source>
</evidence>
<dbReference type="PANTHER" id="PTHR14379:SF3">
    <property type="entry name" value="MEIOSIS REGULATOR AND MRNA STABILITY FACTOR 1"/>
    <property type="match status" value="1"/>
</dbReference>
<dbReference type="InterPro" id="IPR024768">
    <property type="entry name" value="Marf1"/>
</dbReference>
<dbReference type="Pfam" id="PF01936">
    <property type="entry name" value="NYN"/>
    <property type="match status" value="1"/>
</dbReference>
<name>A0AAV2HWR9_LYMST</name>
<reference evidence="3 4" key="1">
    <citation type="submission" date="2024-04" db="EMBL/GenBank/DDBJ databases">
        <authorList>
            <consortium name="Genoscope - CEA"/>
            <person name="William W."/>
        </authorList>
    </citation>
    <scope>NUCLEOTIDE SEQUENCE [LARGE SCALE GENOMIC DNA]</scope>
</reference>
<protein>
    <recommendedName>
        <fullName evidence="2">NYN domain-containing protein</fullName>
    </recommendedName>
</protein>
<organism evidence="3 4">
    <name type="scientific">Lymnaea stagnalis</name>
    <name type="common">Great pond snail</name>
    <name type="synonym">Helix stagnalis</name>
    <dbReference type="NCBI Taxonomy" id="6523"/>
    <lineage>
        <taxon>Eukaryota</taxon>
        <taxon>Metazoa</taxon>
        <taxon>Spiralia</taxon>
        <taxon>Lophotrochozoa</taxon>
        <taxon>Mollusca</taxon>
        <taxon>Gastropoda</taxon>
        <taxon>Heterobranchia</taxon>
        <taxon>Euthyneura</taxon>
        <taxon>Panpulmonata</taxon>
        <taxon>Hygrophila</taxon>
        <taxon>Lymnaeoidea</taxon>
        <taxon>Lymnaeidae</taxon>
        <taxon>Lymnaea</taxon>
    </lineage>
</organism>
<dbReference type="GO" id="GO:0005777">
    <property type="term" value="C:peroxisome"/>
    <property type="evidence" value="ECO:0007669"/>
    <property type="project" value="InterPro"/>
</dbReference>
<dbReference type="AlphaFoldDB" id="A0AAV2HWR9"/>
<dbReference type="PANTHER" id="PTHR14379">
    <property type="entry name" value="LIMKAIN B LKAP"/>
    <property type="match status" value="1"/>
</dbReference>
<evidence type="ECO:0000313" key="4">
    <source>
        <dbReference type="Proteomes" id="UP001497497"/>
    </source>
</evidence>
<proteinExistence type="predicted"/>
<gene>
    <name evidence="3" type="ORF">GSLYS_00011918001</name>
</gene>
<evidence type="ECO:0000256" key="1">
    <source>
        <dbReference type="SAM" id="MobiDB-lite"/>
    </source>
</evidence>
<feature type="region of interest" description="Disordered" evidence="1">
    <location>
        <begin position="805"/>
        <end position="841"/>
    </location>
</feature>
<comment type="caution">
    <text evidence="3">The sequence shown here is derived from an EMBL/GenBank/DDBJ whole genome shotgun (WGS) entry which is preliminary data.</text>
</comment>
<evidence type="ECO:0000259" key="2">
    <source>
        <dbReference type="Pfam" id="PF01936"/>
    </source>
</evidence>
<keyword evidence="4" id="KW-1185">Reference proteome</keyword>